<organism evidence="1">
    <name type="scientific">Anguilla anguilla</name>
    <name type="common">European freshwater eel</name>
    <name type="synonym">Muraena anguilla</name>
    <dbReference type="NCBI Taxonomy" id="7936"/>
    <lineage>
        <taxon>Eukaryota</taxon>
        <taxon>Metazoa</taxon>
        <taxon>Chordata</taxon>
        <taxon>Craniata</taxon>
        <taxon>Vertebrata</taxon>
        <taxon>Euteleostomi</taxon>
        <taxon>Actinopterygii</taxon>
        <taxon>Neopterygii</taxon>
        <taxon>Teleostei</taxon>
        <taxon>Anguilliformes</taxon>
        <taxon>Anguillidae</taxon>
        <taxon>Anguilla</taxon>
    </lineage>
</organism>
<sequence length="97" mass="11042">MASFLLLQPITVQKSHMVKSQFRFEFDSSCRLTGWLSAGAPLLFPFHHQNCTSTSNSYFDYLQVFMLSTIKGFPGKFNTNVILTVNGIHYNSKSELK</sequence>
<reference evidence="1" key="2">
    <citation type="journal article" date="2015" name="Fish Shellfish Immunol.">
        <title>Early steps in the European eel (Anguilla anguilla)-Vibrio vulnificus interaction in the gills: Role of the RtxA13 toxin.</title>
        <authorList>
            <person name="Callol A."/>
            <person name="Pajuelo D."/>
            <person name="Ebbesson L."/>
            <person name="Teles M."/>
            <person name="MacKenzie S."/>
            <person name="Amaro C."/>
        </authorList>
    </citation>
    <scope>NUCLEOTIDE SEQUENCE</scope>
</reference>
<dbReference type="AlphaFoldDB" id="A0A0E9WIH4"/>
<proteinExistence type="predicted"/>
<evidence type="ECO:0000313" key="1">
    <source>
        <dbReference type="EMBL" id="JAH90209.1"/>
    </source>
</evidence>
<accession>A0A0E9WIH4</accession>
<reference evidence="1" key="1">
    <citation type="submission" date="2014-11" db="EMBL/GenBank/DDBJ databases">
        <authorList>
            <person name="Amaro Gonzalez C."/>
        </authorList>
    </citation>
    <scope>NUCLEOTIDE SEQUENCE</scope>
</reference>
<dbReference type="EMBL" id="GBXM01018368">
    <property type="protein sequence ID" value="JAH90209.1"/>
    <property type="molecule type" value="Transcribed_RNA"/>
</dbReference>
<protein>
    <submittedName>
        <fullName evidence="1">Uncharacterized protein</fullName>
    </submittedName>
</protein>
<name>A0A0E9WIH4_ANGAN</name>